<keyword evidence="3" id="KW-1185">Reference proteome</keyword>
<accession>A0A1D8AQY3</accession>
<evidence type="ECO:0008006" key="4">
    <source>
        <dbReference type="Google" id="ProtNLM"/>
    </source>
</evidence>
<feature type="signal peptide" evidence="1">
    <location>
        <begin position="1"/>
        <end position="21"/>
    </location>
</feature>
<proteinExistence type="predicted"/>
<keyword evidence="1" id="KW-0732">Signal</keyword>
<dbReference type="RefSeq" id="WP_069960402.1">
    <property type="nucleotide sequence ID" value="NZ_CP016094.1"/>
</dbReference>
<gene>
    <name evidence="2" type="ORF">Verru16b_00042</name>
</gene>
<dbReference type="EMBL" id="CP016094">
    <property type="protein sequence ID" value="AOS43004.1"/>
    <property type="molecule type" value="Genomic_DNA"/>
</dbReference>
<dbReference type="STRING" id="1838286.Verru16b_00042"/>
<evidence type="ECO:0000313" key="2">
    <source>
        <dbReference type="EMBL" id="AOS43004.1"/>
    </source>
</evidence>
<evidence type="ECO:0000256" key="1">
    <source>
        <dbReference type="SAM" id="SignalP"/>
    </source>
</evidence>
<dbReference type="AlphaFoldDB" id="A0A1D8AQY3"/>
<protein>
    <recommendedName>
        <fullName evidence="4">Polyketide cyclase / dehydrase and lipid transport</fullName>
    </recommendedName>
</protein>
<name>A0A1D8AQY3_9BACT</name>
<sequence length="180" mass="19579">MKGLTPLLCLGSLPLTCLSAAAEHIKADHTHEFELALPTAEAFTFFEPIGEKRWAAGWQPAFATPVDATLHNGSVFTVDHPPSPGAPTSRSIWTITRYEAPELIEYHHVLPGVRATRITVQVASVTPMRSRVRVRYVYTGLSDAGDEAIRRITPEAYRGMIAGWGTEIAAYLGRGTPASP</sequence>
<dbReference type="Gene3D" id="3.30.530.20">
    <property type="match status" value="1"/>
</dbReference>
<dbReference type="Proteomes" id="UP000095228">
    <property type="component" value="Chromosome"/>
</dbReference>
<feature type="chain" id="PRO_5009105042" description="Polyketide cyclase / dehydrase and lipid transport" evidence="1">
    <location>
        <begin position="22"/>
        <end position="180"/>
    </location>
</feature>
<reference evidence="2 3" key="1">
    <citation type="submission" date="2016-06" db="EMBL/GenBank/DDBJ databases">
        <title>Three novel species with peptidoglycan cell walls form the new genus Lacunisphaera gen. nov. in the family Opitutaceae of the verrucomicrobial subdivision 4.</title>
        <authorList>
            <person name="Rast P."/>
            <person name="Gloeckner I."/>
            <person name="Jogler M."/>
            <person name="Boedeker C."/>
            <person name="Jeske O."/>
            <person name="Wiegand S."/>
            <person name="Reinhardt R."/>
            <person name="Schumann P."/>
            <person name="Rohde M."/>
            <person name="Spring S."/>
            <person name="Gloeckner F.O."/>
            <person name="Jogler C."/>
        </authorList>
    </citation>
    <scope>NUCLEOTIDE SEQUENCE [LARGE SCALE GENOMIC DNA]</scope>
    <source>
        <strain evidence="2 3">IG16b</strain>
    </source>
</reference>
<dbReference type="OrthoDB" id="5458416at2"/>
<organism evidence="2 3">
    <name type="scientific">Lacunisphaera limnophila</name>
    <dbReference type="NCBI Taxonomy" id="1838286"/>
    <lineage>
        <taxon>Bacteria</taxon>
        <taxon>Pseudomonadati</taxon>
        <taxon>Verrucomicrobiota</taxon>
        <taxon>Opitutia</taxon>
        <taxon>Opitutales</taxon>
        <taxon>Opitutaceae</taxon>
        <taxon>Lacunisphaera</taxon>
    </lineage>
</organism>
<dbReference type="KEGG" id="obg:Verru16b_00042"/>
<evidence type="ECO:0000313" key="3">
    <source>
        <dbReference type="Proteomes" id="UP000095228"/>
    </source>
</evidence>
<dbReference type="InterPro" id="IPR023393">
    <property type="entry name" value="START-like_dom_sf"/>
</dbReference>
<dbReference type="SUPFAM" id="SSF55961">
    <property type="entry name" value="Bet v1-like"/>
    <property type="match status" value="1"/>
</dbReference>